<comment type="caution">
    <text evidence="2">The sequence shown here is derived from an EMBL/GenBank/DDBJ whole genome shotgun (WGS) entry which is preliminary data.</text>
</comment>
<sequence length="103" mass="11056">MTRVSATTNSRGKHAGVAGDLPAGTPDRLHVSRRSAPSPLPQHSWSRPSPAPTARVPDVSLSRAPQQPARAQAEQLTDRTIKRSGKGQSVRSERRPSEMSTTP</sequence>
<evidence type="ECO:0000313" key="3">
    <source>
        <dbReference type="Proteomes" id="UP001066276"/>
    </source>
</evidence>
<reference evidence="2" key="1">
    <citation type="journal article" date="2022" name="bioRxiv">
        <title>Sequencing and chromosome-scale assembly of the giantPleurodeles waltlgenome.</title>
        <authorList>
            <person name="Brown T."/>
            <person name="Elewa A."/>
            <person name="Iarovenko S."/>
            <person name="Subramanian E."/>
            <person name="Araus A.J."/>
            <person name="Petzold A."/>
            <person name="Susuki M."/>
            <person name="Suzuki K.-i.T."/>
            <person name="Hayashi T."/>
            <person name="Toyoda A."/>
            <person name="Oliveira C."/>
            <person name="Osipova E."/>
            <person name="Leigh N.D."/>
            <person name="Simon A."/>
            <person name="Yun M.H."/>
        </authorList>
    </citation>
    <scope>NUCLEOTIDE SEQUENCE</scope>
    <source>
        <strain evidence="2">20211129_DDA</strain>
        <tissue evidence="2">Liver</tissue>
    </source>
</reference>
<protein>
    <submittedName>
        <fullName evidence="2">Uncharacterized protein</fullName>
    </submittedName>
</protein>
<proteinExistence type="predicted"/>
<dbReference type="AlphaFoldDB" id="A0AAV7SQ31"/>
<name>A0AAV7SQ31_PLEWA</name>
<feature type="region of interest" description="Disordered" evidence="1">
    <location>
        <begin position="1"/>
        <end position="103"/>
    </location>
</feature>
<evidence type="ECO:0000256" key="1">
    <source>
        <dbReference type="SAM" id="MobiDB-lite"/>
    </source>
</evidence>
<feature type="compositionally biased region" description="Low complexity" evidence="1">
    <location>
        <begin position="63"/>
        <end position="75"/>
    </location>
</feature>
<feature type="compositionally biased region" description="Polar residues" evidence="1">
    <location>
        <begin position="1"/>
        <end position="10"/>
    </location>
</feature>
<accession>A0AAV7SQ31</accession>
<organism evidence="2 3">
    <name type="scientific">Pleurodeles waltl</name>
    <name type="common">Iberian ribbed newt</name>
    <dbReference type="NCBI Taxonomy" id="8319"/>
    <lineage>
        <taxon>Eukaryota</taxon>
        <taxon>Metazoa</taxon>
        <taxon>Chordata</taxon>
        <taxon>Craniata</taxon>
        <taxon>Vertebrata</taxon>
        <taxon>Euteleostomi</taxon>
        <taxon>Amphibia</taxon>
        <taxon>Batrachia</taxon>
        <taxon>Caudata</taxon>
        <taxon>Salamandroidea</taxon>
        <taxon>Salamandridae</taxon>
        <taxon>Pleurodelinae</taxon>
        <taxon>Pleurodeles</taxon>
    </lineage>
</organism>
<keyword evidence="3" id="KW-1185">Reference proteome</keyword>
<evidence type="ECO:0000313" key="2">
    <source>
        <dbReference type="EMBL" id="KAJ1166131.1"/>
    </source>
</evidence>
<dbReference type="Proteomes" id="UP001066276">
    <property type="component" value="Chromosome 4_2"/>
</dbReference>
<dbReference type="EMBL" id="JANPWB010000008">
    <property type="protein sequence ID" value="KAJ1166131.1"/>
    <property type="molecule type" value="Genomic_DNA"/>
</dbReference>
<gene>
    <name evidence="2" type="ORF">NDU88_006540</name>
</gene>